<comment type="caution">
    <text evidence="2">The sequence shown here is derived from an EMBL/GenBank/DDBJ whole genome shotgun (WGS) entry which is preliminary data.</text>
</comment>
<evidence type="ECO:0000256" key="1">
    <source>
        <dbReference type="SAM" id="MobiDB-lite"/>
    </source>
</evidence>
<evidence type="ECO:0000313" key="2">
    <source>
        <dbReference type="EMBL" id="TSK72024.1"/>
    </source>
</evidence>
<protein>
    <submittedName>
        <fullName evidence="2">Uncharacterized protein</fullName>
    </submittedName>
</protein>
<feature type="region of interest" description="Disordered" evidence="1">
    <location>
        <begin position="100"/>
        <end position="139"/>
    </location>
</feature>
<dbReference type="EMBL" id="VCAZ01000019">
    <property type="protein sequence ID" value="TSK72024.1"/>
    <property type="molecule type" value="Genomic_DNA"/>
</dbReference>
<reference evidence="2 3" key="1">
    <citation type="journal article" date="2019" name="Genome Biol. Evol.">
        <title>Whole-Genome Sequencing of the Giant Devil Catfish, Bagarius yarrelli.</title>
        <authorList>
            <person name="Jiang W."/>
            <person name="Lv Y."/>
            <person name="Cheng L."/>
            <person name="Yang K."/>
            <person name="Chao B."/>
            <person name="Wang X."/>
            <person name="Li Y."/>
            <person name="Pan X."/>
            <person name="You X."/>
            <person name="Zhang Y."/>
            <person name="Yang J."/>
            <person name="Li J."/>
            <person name="Zhang X."/>
            <person name="Liu S."/>
            <person name="Sun C."/>
            <person name="Yang J."/>
            <person name="Shi Q."/>
        </authorList>
    </citation>
    <scope>NUCLEOTIDE SEQUENCE [LARGE SCALE GENOMIC DNA]</scope>
    <source>
        <strain evidence="2">JWS20170419001</strain>
        <tissue evidence="2">Muscle</tissue>
    </source>
</reference>
<proteinExistence type="predicted"/>
<name>A0A556TU64_BAGYA</name>
<organism evidence="2 3">
    <name type="scientific">Bagarius yarrelli</name>
    <name type="common">Goonch</name>
    <name type="synonym">Bagrus yarrelli</name>
    <dbReference type="NCBI Taxonomy" id="175774"/>
    <lineage>
        <taxon>Eukaryota</taxon>
        <taxon>Metazoa</taxon>
        <taxon>Chordata</taxon>
        <taxon>Craniata</taxon>
        <taxon>Vertebrata</taxon>
        <taxon>Euteleostomi</taxon>
        <taxon>Actinopterygii</taxon>
        <taxon>Neopterygii</taxon>
        <taxon>Teleostei</taxon>
        <taxon>Ostariophysi</taxon>
        <taxon>Siluriformes</taxon>
        <taxon>Sisoridae</taxon>
        <taxon>Sisorinae</taxon>
        <taxon>Bagarius</taxon>
    </lineage>
</organism>
<dbReference type="Proteomes" id="UP000319801">
    <property type="component" value="Unassembled WGS sequence"/>
</dbReference>
<gene>
    <name evidence="2" type="ORF">Baya_3008</name>
</gene>
<keyword evidence="3" id="KW-1185">Reference proteome</keyword>
<accession>A0A556TU64</accession>
<sequence>MCAFVGVVCAGKEAESSTGKIRCFPILIRTAQHGGLGEAARLRPDTASKTRDTNTQRWKEHSNGSRGERRGRKGKNWGTLGLVWTCNLEFRAGRLQRNLGTRGEEESAAGTSSAGYQLHKPPPRFSAANNRARVCENRR</sequence>
<feature type="region of interest" description="Disordered" evidence="1">
    <location>
        <begin position="41"/>
        <end position="75"/>
    </location>
</feature>
<evidence type="ECO:0000313" key="3">
    <source>
        <dbReference type="Proteomes" id="UP000319801"/>
    </source>
</evidence>
<dbReference type="AlphaFoldDB" id="A0A556TU64"/>
<feature type="compositionally biased region" description="Basic and acidic residues" evidence="1">
    <location>
        <begin position="41"/>
        <end position="68"/>
    </location>
</feature>